<dbReference type="EMBL" id="JADBGQ010000008">
    <property type="protein sequence ID" value="KAG5385117.1"/>
    <property type="molecule type" value="Genomic_DNA"/>
</dbReference>
<protein>
    <submittedName>
        <fullName evidence="1">Uncharacterized protein</fullName>
    </submittedName>
</protein>
<organism evidence="1 2">
    <name type="scientific">Brassica rapa subsp. trilocularis</name>
    <dbReference type="NCBI Taxonomy" id="1813537"/>
    <lineage>
        <taxon>Eukaryota</taxon>
        <taxon>Viridiplantae</taxon>
        <taxon>Streptophyta</taxon>
        <taxon>Embryophyta</taxon>
        <taxon>Tracheophyta</taxon>
        <taxon>Spermatophyta</taxon>
        <taxon>Magnoliopsida</taxon>
        <taxon>eudicotyledons</taxon>
        <taxon>Gunneridae</taxon>
        <taxon>Pentapetalae</taxon>
        <taxon>rosids</taxon>
        <taxon>malvids</taxon>
        <taxon>Brassicales</taxon>
        <taxon>Brassicaceae</taxon>
        <taxon>Brassiceae</taxon>
        <taxon>Brassica</taxon>
    </lineage>
</organism>
<gene>
    <name evidence="1" type="primary">A09g513560.1_BraROA</name>
    <name evidence="1" type="ORF">IGI04_036587</name>
</gene>
<name>A0ABQ7LEW7_BRACM</name>
<sequence length="198" mass="22230">MVVRGKDTVPKAEDIRELALQSRHASYYMAQKRLEVVFNRISPVTVYDPSTANKWRNISFNRFSCLILSNSDPWTILVQSFFLADVVPTLSVSDSSERDGVSKLASSSWGPVKLGGCNRVESLQISILASSYLVRVCSLLVFVIVAYHGEPGHGCGYMNCTCGFTEIYDYLGMRVKQEIHIYLFSHQFVLTGKQLFTP</sequence>
<evidence type="ECO:0000313" key="1">
    <source>
        <dbReference type="EMBL" id="KAG5385117.1"/>
    </source>
</evidence>
<dbReference type="Proteomes" id="UP000823674">
    <property type="component" value="Chromosome A09"/>
</dbReference>
<reference evidence="1 2" key="1">
    <citation type="submission" date="2021-03" db="EMBL/GenBank/DDBJ databases">
        <authorList>
            <person name="King G.J."/>
            <person name="Bancroft I."/>
            <person name="Baten A."/>
            <person name="Bloomfield J."/>
            <person name="Borpatragohain P."/>
            <person name="He Z."/>
            <person name="Irish N."/>
            <person name="Irwin J."/>
            <person name="Liu K."/>
            <person name="Mauleon R.P."/>
            <person name="Moore J."/>
            <person name="Morris R."/>
            <person name="Ostergaard L."/>
            <person name="Wang B."/>
            <person name="Wells R."/>
        </authorList>
    </citation>
    <scope>NUCLEOTIDE SEQUENCE [LARGE SCALE GENOMIC DNA]</scope>
    <source>
        <strain evidence="1">R-o-18</strain>
        <tissue evidence="1">Leaf</tissue>
    </source>
</reference>
<accession>A0ABQ7LEW7</accession>
<proteinExistence type="predicted"/>
<evidence type="ECO:0000313" key="2">
    <source>
        <dbReference type="Proteomes" id="UP000823674"/>
    </source>
</evidence>
<keyword evidence="2" id="KW-1185">Reference proteome</keyword>
<comment type="caution">
    <text evidence="1">The sequence shown here is derived from an EMBL/GenBank/DDBJ whole genome shotgun (WGS) entry which is preliminary data.</text>
</comment>